<protein>
    <recommendedName>
        <fullName evidence="2">KIB1-4 beta-propeller domain-containing protein</fullName>
    </recommendedName>
</protein>
<name>A0A811QHK0_9POAL</name>
<dbReference type="EMBL" id="CAJGYO010000010">
    <property type="protein sequence ID" value="CAD6258474.1"/>
    <property type="molecule type" value="Genomic_DNA"/>
</dbReference>
<dbReference type="InterPro" id="IPR005174">
    <property type="entry name" value="KIB1-4_b-propeller"/>
</dbReference>
<proteinExistence type="predicted"/>
<dbReference type="OrthoDB" id="585457at2759"/>
<feature type="signal peptide" evidence="1">
    <location>
        <begin position="1"/>
        <end position="18"/>
    </location>
</feature>
<reference evidence="3" key="1">
    <citation type="submission" date="2020-10" db="EMBL/GenBank/DDBJ databases">
        <authorList>
            <person name="Han B."/>
            <person name="Lu T."/>
            <person name="Zhao Q."/>
            <person name="Huang X."/>
            <person name="Zhao Y."/>
        </authorList>
    </citation>
    <scope>NUCLEOTIDE SEQUENCE</scope>
</reference>
<comment type="caution">
    <text evidence="3">The sequence shown here is derived from an EMBL/GenBank/DDBJ whole genome shotgun (WGS) entry which is preliminary data.</text>
</comment>
<evidence type="ECO:0000259" key="2">
    <source>
        <dbReference type="Pfam" id="PF03478"/>
    </source>
</evidence>
<evidence type="ECO:0000256" key="1">
    <source>
        <dbReference type="SAM" id="SignalP"/>
    </source>
</evidence>
<accession>A0A811QHK0</accession>
<sequence length="72" mass="8119">MVTCAGELLLVILRVVGGHPSFAEVYKTEWTPENMLELRDRVTDLSVHSLFLGRGESFALSAREYPAIKRNQ</sequence>
<keyword evidence="1" id="KW-0732">Signal</keyword>
<dbReference type="Proteomes" id="UP000604825">
    <property type="component" value="Unassembled WGS sequence"/>
</dbReference>
<dbReference type="AlphaFoldDB" id="A0A811QHK0"/>
<evidence type="ECO:0000313" key="3">
    <source>
        <dbReference type="EMBL" id="CAD6258474.1"/>
    </source>
</evidence>
<feature type="domain" description="KIB1-4 beta-propeller" evidence="2">
    <location>
        <begin position="1"/>
        <end position="71"/>
    </location>
</feature>
<evidence type="ECO:0000313" key="4">
    <source>
        <dbReference type="Proteomes" id="UP000604825"/>
    </source>
</evidence>
<feature type="chain" id="PRO_5032267171" description="KIB1-4 beta-propeller domain-containing protein" evidence="1">
    <location>
        <begin position="19"/>
        <end position="72"/>
    </location>
</feature>
<organism evidence="3 4">
    <name type="scientific">Miscanthus lutarioriparius</name>
    <dbReference type="NCBI Taxonomy" id="422564"/>
    <lineage>
        <taxon>Eukaryota</taxon>
        <taxon>Viridiplantae</taxon>
        <taxon>Streptophyta</taxon>
        <taxon>Embryophyta</taxon>
        <taxon>Tracheophyta</taxon>
        <taxon>Spermatophyta</taxon>
        <taxon>Magnoliopsida</taxon>
        <taxon>Liliopsida</taxon>
        <taxon>Poales</taxon>
        <taxon>Poaceae</taxon>
        <taxon>PACMAD clade</taxon>
        <taxon>Panicoideae</taxon>
        <taxon>Andropogonodae</taxon>
        <taxon>Andropogoneae</taxon>
        <taxon>Saccharinae</taxon>
        <taxon>Miscanthus</taxon>
    </lineage>
</organism>
<dbReference type="PANTHER" id="PTHR36901">
    <property type="entry name" value="F-BOX DOMAIN CONTAINING PROTEIN, EXPRESSED-RELATED"/>
    <property type="match status" value="1"/>
</dbReference>
<dbReference type="Pfam" id="PF03478">
    <property type="entry name" value="Beta-prop_KIB1-4"/>
    <property type="match status" value="1"/>
</dbReference>
<dbReference type="PANTHER" id="PTHR36901:SF6">
    <property type="entry name" value="OS05G0150100 PROTEIN"/>
    <property type="match status" value="1"/>
</dbReference>
<gene>
    <name evidence="3" type="ORF">NCGR_LOCUS41946</name>
</gene>
<keyword evidence="4" id="KW-1185">Reference proteome</keyword>